<evidence type="ECO:0000313" key="3">
    <source>
        <dbReference type="EMBL" id="KAB4479803.1"/>
    </source>
</evidence>
<evidence type="ECO:0000313" key="7">
    <source>
        <dbReference type="Proteomes" id="UP000440614"/>
    </source>
</evidence>
<dbReference type="EMBL" id="WCSY01000004">
    <property type="protein sequence ID" value="KAB4314896.1"/>
    <property type="molecule type" value="Genomic_DNA"/>
</dbReference>
<dbReference type="Proteomes" id="UP000460317">
    <property type="component" value="Unassembled WGS sequence"/>
</dbReference>
<dbReference type="Proteomes" id="UP000436858">
    <property type="component" value="Unassembled WGS sequence"/>
</dbReference>
<evidence type="ECO:0000313" key="4">
    <source>
        <dbReference type="EMBL" id="RHD87279.1"/>
    </source>
</evidence>
<proteinExistence type="predicted"/>
<dbReference type="EMBL" id="WCRY01000016">
    <property type="protein sequence ID" value="KAB4479803.1"/>
    <property type="molecule type" value="Genomic_DNA"/>
</dbReference>
<evidence type="ECO:0000313" key="6">
    <source>
        <dbReference type="Proteomes" id="UP000436858"/>
    </source>
</evidence>
<dbReference type="EMBL" id="WCSB01000007">
    <property type="protein sequence ID" value="KAB4452941.1"/>
    <property type="molecule type" value="Genomic_DNA"/>
</dbReference>
<evidence type="ECO:0000313" key="2">
    <source>
        <dbReference type="EMBL" id="KAB4452941.1"/>
    </source>
</evidence>
<reference evidence="6 7" key="2">
    <citation type="journal article" date="2019" name="Nat. Med.">
        <title>A library of human gut bacterial isolates paired with longitudinal multiomics data enables mechanistic microbiome research.</title>
        <authorList>
            <person name="Poyet M."/>
            <person name="Groussin M."/>
            <person name="Gibbons S.M."/>
            <person name="Avila-Pacheco J."/>
            <person name="Jiang X."/>
            <person name="Kearney S.M."/>
            <person name="Perrotta A.R."/>
            <person name="Berdy B."/>
            <person name="Zhao S."/>
            <person name="Lieberman T.D."/>
            <person name="Swanson P.K."/>
            <person name="Smith M."/>
            <person name="Roesemann S."/>
            <person name="Alexander J.E."/>
            <person name="Rich S.A."/>
            <person name="Livny J."/>
            <person name="Vlamakis H."/>
            <person name="Clish C."/>
            <person name="Bullock K."/>
            <person name="Deik A."/>
            <person name="Scott J."/>
            <person name="Pierce K.A."/>
            <person name="Xavier R.J."/>
            <person name="Alm E.J."/>
        </authorList>
    </citation>
    <scope>NUCLEOTIDE SEQUENCE [LARGE SCALE GENOMIC DNA]</scope>
    <source>
        <strain evidence="3 6">BIOML-A162</strain>
        <strain evidence="2 8">BIOML-A165</strain>
        <strain evidence="1 7">BIOML-A188</strain>
    </source>
</reference>
<dbReference type="AlphaFoldDB" id="A0A0P0FHB4"/>
<reference evidence="4 5" key="1">
    <citation type="submission" date="2018-08" db="EMBL/GenBank/DDBJ databases">
        <title>A genome reference for cultivated species of the human gut microbiota.</title>
        <authorList>
            <person name="Zou Y."/>
            <person name="Xue W."/>
            <person name="Luo G."/>
        </authorList>
    </citation>
    <scope>NUCLEOTIDE SEQUENCE [LARGE SCALE GENOMIC DNA]</scope>
    <source>
        <strain evidence="4 5">AM30-26</strain>
    </source>
</reference>
<protein>
    <submittedName>
        <fullName evidence="1">Uncharacterized protein</fullName>
    </submittedName>
</protein>
<dbReference type="Proteomes" id="UP000440614">
    <property type="component" value="Unassembled WGS sequence"/>
</dbReference>
<evidence type="ECO:0000313" key="5">
    <source>
        <dbReference type="Proteomes" id="UP000284785"/>
    </source>
</evidence>
<dbReference type="EMBL" id="QSJP01000011">
    <property type="protein sequence ID" value="RHD87279.1"/>
    <property type="molecule type" value="Genomic_DNA"/>
</dbReference>
<name>A0A0P0FHB4_BACT4</name>
<evidence type="ECO:0000313" key="8">
    <source>
        <dbReference type="Proteomes" id="UP000460317"/>
    </source>
</evidence>
<organism evidence="1 7">
    <name type="scientific">Bacteroides thetaiotaomicron</name>
    <dbReference type="NCBI Taxonomy" id="818"/>
    <lineage>
        <taxon>Bacteria</taxon>
        <taxon>Pseudomonadati</taxon>
        <taxon>Bacteroidota</taxon>
        <taxon>Bacteroidia</taxon>
        <taxon>Bacteroidales</taxon>
        <taxon>Bacteroidaceae</taxon>
        <taxon>Bacteroides</taxon>
    </lineage>
</organism>
<gene>
    <name evidence="4" type="ORF">DW780_13355</name>
    <name evidence="3" type="ORF">GAN91_16310</name>
    <name evidence="2" type="ORF">GAN93_10000</name>
    <name evidence="1" type="ORF">GAO51_05940</name>
</gene>
<sequence>MLYVWEPSLPPLMIYLCIPDSISSANICKYMMVSNKRICIFVPKKTGLLKGYDVLFIPYLFLKYKITIVLF</sequence>
<dbReference type="Proteomes" id="UP000284785">
    <property type="component" value="Unassembled WGS sequence"/>
</dbReference>
<dbReference type="KEGG" id="btho:Btheta7330_03698"/>
<accession>A0A0P0FHB4</accession>
<evidence type="ECO:0000313" key="1">
    <source>
        <dbReference type="EMBL" id="KAB4314896.1"/>
    </source>
</evidence>
<comment type="caution">
    <text evidence="1">The sequence shown here is derived from an EMBL/GenBank/DDBJ whole genome shotgun (WGS) entry which is preliminary data.</text>
</comment>